<dbReference type="VEuPathDB" id="FungiDB:SJAG_01135"/>
<dbReference type="RefSeq" id="XP_002172388.1">
    <property type="nucleotide sequence ID" value="XM_002172352.2"/>
</dbReference>
<evidence type="ECO:0000313" key="9">
    <source>
        <dbReference type="EMBL" id="EEB06095.1"/>
    </source>
</evidence>
<reference evidence="9 11" key="1">
    <citation type="journal article" date="2011" name="Science">
        <title>Comparative functional genomics of the fission yeasts.</title>
        <authorList>
            <person name="Rhind N."/>
            <person name="Chen Z."/>
            <person name="Yassour M."/>
            <person name="Thompson D.A."/>
            <person name="Haas B.J."/>
            <person name="Habib N."/>
            <person name="Wapinski I."/>
            <person name="Roy S."/>
            <person name="Lin M.F."/>
            <person name="Heiman D.I."/>
            <person name="Young S.K."/>
            <person name="Furuya K."/>
            <person name="Guo Y."/>
            <person name="Pidoux A."/>
            <person name="Chen H.M."/>
            <person name="Robbertse B."/>
            <person name="Goldberg J.M."/>
            <person name="Aoki K."/>
            <person name="Bayne E.H."/>
            <person name="Berlin A.M."/>
            <person name="Desjardins C.A."/>
            <person name="Dobbs E."/>
            <person name="Dukaj L."/>
            <person name="Fan L."/>
            <person name="FitzGerald M.G."/>
            <person name="French C."/>
            <person name="Gujja S."/>
            <person name="Hansen K."/>
            <person name="Keifenheim D."/>
            <person name="Levin J.Z."/>
            <person name="Mosher R.A."/>
            <person name="Mueller C.A."/>
            <person name="Pfiffner J."/>
            <person name="Priest M."/>
            <person name="Russ C."/>
            <person name="Smialowska A."/>
            <person name="Swoboda P."/>
            <person name="Sykes S.M."/>
            <person name="Vaughn M."/>
            <person name="Vengrova S."/>
            <person name="Yoder R."/>
            <person name="Zeng Q."/>
            <person name="Allshire R."/>
            <person name="Baulcombe D."/>
            <person name="Birren B.W."/>
            <person name="Brown W."/>
            <person name="Ekwall K."/>
            <person name="Kellis M."/>
            <person name="Leatherwood J."/>
            <person name="Levin H."/>
            <person name="Margalit H."/>
            <person name="Martienssen R."/>
            <person name="Nieduszynski C.A."/>
            <person name="Spatafora J.W."/>
            <person name="Friedman N."/>
            <person name="Dalgaard J.Z."/>
            <person name="Baumann P."/>
            <person name="Niki H."/>
            <person name="Regev A."/>
            <person name="Nusbaum C."/>
        </authorList>
    </citation>
    <scope>NUCLEOTIDE SEQUENCE [LARGE SCALE GENOMIC DNA]</scope>
    <source>
        <strain evidence="11">yFS275 / FY16936</strain>
    </source>
</reference>
<dbReference type="InterPro" id="IPR001683">
    <property type="entry name" value="PX_dom"/>
</dbReference>
<protein>
    <submittedName>
        <fullName evidence="9">Autophagy associated protein</fullName>
    </submittedName>
</protein>
<evidence type="ECO:0000313" key="10">
    <source>
        <dbReference type="JaponicusDB" id="SJAG_01135"/>
    </source>
</evidence>
<keyword evidence="5" id="KW-0963">Cytoplasm</keyword>
<dbReference type="HOGENOM" id="CLU_725953_0_0_1"/>
<dbReference type="GO" id="GO:0015031">
    <property type="term" value="P:protein transport"/>
    <property type="evidence" value="ECO:0000318"/>
    <property type="project" value="GO_Central"/>
</dbReference>
<comment type="subcellular location">
    <subcellularLocation>
        <location evidence="2">Cytoplasm</location>
    </subcellularLocation>
    <subcellularLocation>
        <location evidence="1">Membrane</location>
        <topology evidence="1">Peripheral membrane protein</topology>
    </subcellularLocation>
</comment>
<sequence length="381" mass="44402">MVFICRVADPQFEKPLSGGNVYISYLILTKTELHTGQENELHARRRFRDFTLLHELLRREYPLHFIPPIPRKHGVKQITGDAFSPDFIPRRLSSLQRFLDRCLEHPVLKSSLHLYQFLEVSDWQHYYENACLQINNNAESGFRTPSITGNNNGSGIFHLVSSRKAVSLPPMLLRERELCKSMENDLRQCEHLATQYLSRLQVTTQQDWTMPDKYTPSLLADVQKLLASLQQPNMILCKDWKQKSLTTIQDIIDCFDVLKPMLALREQKQTHIERLQRQHAHHDTSGANGNALTKNKEASGTFRWTGWVTRKSNTVKGEEAAIHEENIDNLLQNLANYDSLLLQEISFVHARLSRELCQMLHDICSMHIRFYKSFLKRLNRR</sequence>
<dbReference type="GeneID" id="7047391"/>
<dbReference type="STRING" id="402676.B6JZU5"/>
<dbReference type="eggNOG" id="KOG2273">
    <property type="taxonomic scope" value="Eukaryota"/>
</dbReference>
<dbReference type="PANTHER" id="PTHR45949:SF2">
    <property type="entry name" value="SORTING NEXIN-4"/>
    <property type="match status" value="1"/>
</dbReference>
<comment type="similarity">
    <text evidence="3">Belongs to the sorting nexin family.</text>
</comment>
<organism evidence="9 11">
    <name type="scientific">Schizosaccharomyces japonicus (strain yFS275 / FY16936)</name>
    <name type="common">Fission yeast</name>
    <dbReference type="NCBI Taxonomy" id="402676"/>
    <lineage>
        <taxon>Eukaryota</taxon>
        <taxon>Fungi</taxon>
        <taxon>Dikarya</taxon>
        <taxon>Ascomycota</taxon>
        <taxon>Taphrinomycotina</taxon>
        <taxon>Schizosaccharomycetes</taxon>
        <taxon>Schizosaccharomycetales</taxon>
        <taxon>Schizosaccharomycetaceae</taxon>
        <taxon>Schizosaccharomyces</taxon>
    </lineage>
</organism>
<keyword evidence="6" id="KW-0446">Lipid-binding</keyword>
<evidence type="ECO:0000256" key="2">
    <source>
        <dbReference type="ARBA" id="ARBA00004496"/>
    </source>
</evidence>
<dbReference type="PANTHER" id="PTHR45949">
    <property type="entry name" value="SORTING NEXIN-4"/>
    <property type="match status" value="1"/>
</dbReference>
<keyword evidence="11" id="KW-1185">Reference proteome</keyword>
<dbReference type="GO" id="GO:0000423">
    <property type="term" value="P:mitophagy"/>
    <property type="evidence" value="ECO:0000318"/>
    <property type="project" value="GO_Central"/>
</dbReference>
<dbReference type="GO" id="GO:0032456">
    <property type="term" value="P:endocytic recycling"/>
    <property type="evidence" value="ECO:0000318"/>
    <property type="project" value="GO_Central"/>
</dbReference>
<evidence type="ECO:0000256" key="4">
    <source>
        <dbReference type="ARBA" id="ARBA00022448"/>
    </source>
</evidence>
<keyword evidence="4" id="KW-0813">Transport</keyword>
<dbReference type="SMART" id="SM00312">
    <property type="entry name" value="PX"/>
    <property type="match status" value="1"/>
</dbReference>
<name>B6JZU5_SCHJY</name>
<dbReference type="OrthoDB" id="205639at2759"/>
<feature type="domain" description="PX" evidence="8">
    <location>
        <begin position="3"/>
        <end position="125"/>
    </location>
</feature>
<dbReference type="InterPro" id="IPR036871">
    <property type="entry name" value="PX_dom_sf"/>
</dbReference>
<dbReference type="Proteomes" id="UP000001744">
    <property type="component" value="Unassembled WGS sequence"/>
</dbReference>
<evidence type="ECO:0000256" key="7">
    <source>
        <dbReference type="ARBA" id="ARBA00023136"/>
    </source>
</evidence>
<dbReference type="GO" id="GO:0035091">
    <property type="term" value="F:phosphatidylinositol binding"/>
    <property type="evidence" value="ECO:0007669"/>
    <property type="project" value="InterPro"/>
</dbReference>
<evidence type="ECO:0000256" key="3">
    <source>
        <dbReference type="ARBA" id="ARBA00010883"/>
    </source>
</evidence>
<evidence type="ECO:0000256" key="5">
    <source>
        <dbReference type="ARBA" id="ARBA00022490"/>
    </source>
</evidence>
<keyword evidence="7" id="KW-0472">Membrane</keyword>
<dbReference type="JaponicusDB" id="SJAG_01135">
    <property type="gene designation" value="atg2402"/>
</dbReference>
<evidence type="ECO:0000256" key="1">
    <source>
        <dbReference type="ARBA" id="ARBA00004170"/>
    </source>
</evidence>
<dbReference type="CDD" id="cd06863">
    <property type="entry name" value="PX_Atg24p"/>
    <property type="match status" value="1"/>
</dbReference>
<dbReference type="GO" id="GO:0000407">
    <property type="term" value="C:phagophore assembly site"/>
    <property type="evidence" value="ECO:0000318"/>
    <property type="project" value="GO_Central"/>
</dbReference>
<dbReference type="GO" id="GO:0061709">
    <property type="term" value="P:reticulophagy"/>
    <property type="evidence" value="ECO:0000318"/>
    <property type="project" value="GO_Central"/>
</dbReference>
<gene>
    <name evidence="10" type="primary">atg2402</name>
    <name evidence="9" type="ORF">SJAG_01135</name>
</gene>
<dbReference type="OMA" id="MYQFLEN"/>
<dbReference type="GO" id="GO:0016020">
    <property type="term" value="C:membrane"/>
    <property type="evidence" value="ECO:0007669"/>
    <property type="project" value="UniProtKB-SubCell"/>
</dbReference>
<evidence type="ECO:0000259" key="8">
    <source>
        <dbReference type="PROSITE" id="PS50195"/>
    </source>
</evidence>
<dbReference type="GO" id="GO:0005769">
    <property type="term" value="C:early endosome"/>
    <property type="evidence" value="ECO:0000318"/>
    <property type="project" value="GO_Central"/>
</dbReference>
<dbReference type="Pfam" id="PF00787">
    <property type="entry name" value="PX"/>
    <property type="match status" value="1"/>
</dbReference>
<dbReference type="GO" id="GO:0034727">
    <property type="term" value="P:piecemeal microautophagy of the nucleus"/>
    <property type="evidence" value="ECO:0000318"/>
    <property type="project" value="GO_Central"/>
</dbReference>
<proteinExistence type="inferred from homology"/>
<dbReference type="PROSITE" id="PS50195">
    <property type="entry name" value="PX"/>
    <property type="match status" value="1"/>
</dbReference>
<evidence type="ECO:0000256" key="6">
    <source>
        <dbReference type="ARBA" id="ARBA00023121"/>
    </source>
</evidence>
<dbReference type="SUPFAM" id="SSF64268">
    <property type="entry name" value="PX domain"/>
    <property type="match status" value="1"/>
</dbReference>
<dbReference type="Gene3D" id="3.30.1520.10">
    <property type="entry name" value="Phox-like domain"/>
    <property type="match status" value="1"/>
</dbReference>
<evidence type="ECO:0000313" key="11">
    <source>
        <dbReference type="Proteomes" id="UP000001744"/>
    </source>
</evidence>
<accession>B6JZU5</accession>
<dbReference type="EMBL" id="KE651168">
    <property type="protein sequence ID" value="EEB06095.1"/>
    <property type="molecule type" value="Genomic_DNA"/>
</dbReference>
<dbReference type="AlphaFoldDB" id="B6JZU5"/>